<comment type="caution">
    <text evidence="1">The sequence shown here is derived from an EMBL/GenBank/DDBJ whole genome shotgun (WGS) entry which is preliminary data.</text>
</comment>
<gene>
    <name evidence="1" type="ORF">SPIL2461_LOCUS3292</name>
</gene>
<evidence type="ECO:0000313" key="1">
    <source>
        <dbReference type="EMBL" id="CAE7227518.1"/>
    </source>
</evidence>
<dbReference type="AlphaFoldDB" id="A0A812KHT8"/>
<accession>A0A812KHT8</accession>
<sequence length="61" mass="7115">MDPDEMLEKLWWCWWCCCVGAGCRHRRAAPGVTFNCLCFNTYLNSTPCREKETRFCCGTVD</sequence>
<protein>
    <submittedName>
        <fullName evidence="1">Uncharacterized protein</fullName>
    </submittedName>
</protein>
<dbReference type="EMBL" id="CAJNIZ010003947">
    <property type="protein sequence ID" value="CAE7227518.1"/>
    <property type="molecule type" value="Genomic_DNA"/>
</dbReference>
<evidence type="ECO:0000313" key="2">
    <source>
        <dbReference type="Proteomes" id="UP000649617"/>
    </source>
</evidence>
<organism evidence="1 2">
    <name type="scientific">Symbiodinium pilosum</name>
    <name type="common">Dinoflagellate</name>
    <dbReference type="NCBI Taxonomy" id="2952"/>
    <lineage>
        <taxon>Eukaryota</taxon>
        <taxon>Sar</taxon>
        <taxon>Alveolata</taxon>
        <taxon>Dinophyceae</taxon>
        <taxon>Suessiales</taxon>
        <taxon>Symbiodiniaceae</taxon>
        <taxon>Symbiodinium</taxon>
    </lineage>
</organism>
<reference evidence="1" key="1">
    <citation type="submission" date="2021-02" db="EMBL/GenBank/DDBJ databases">
        <authorList>
            <person name="Dougan E. K."/>
            <person name="Rhodes N."/>
            <person name="Thang M."/>
            <person name="Chan C."/>
        </authorList>
    </citation>
    <scope>NUCLEOTIDE SEQUENCE</scope>
</reference>
<proteinExistence type="predicted"/>
<dbReference type="OrthoDB" id="445011at2759"/>
<feature type="non-terminal residue" evidence="1">
    <location>
        <position position="61"/>
    </location>
</feature>
<dbReference type="Proteomes" id="UP000649617">
    <property type="component" value="Unassembled WGS sequence"/>
</dbReference>
<name>A0A812KHT8_SYMPI</name>
<keyword evidence="2" id="KW-1185">Reference proteome</keyword>